<keyword evidence="4" id="KW-1185">Reference proteome</keyword>
<feature type="signal peptide" evidence="1">
    <location>
        <begin position="1"/>
        <end position="20"/>
    </location>
</feature>
<sequence length="158" mass="16903">MRRFIYSSIAVFAVVQGVAAAEQHGSMLMLPNGDSVKWQPGPADLPKGSQIAVLAGDPGQPGPFVLRVKFPPNTLVAPHRHATAENLTVLTGQFYHAMGEKVDKSSGEQMKPGGFVYLPGQMPHYVWTTDTESVVQVTGTGPFGLIYVNPSDNPGKTN</sequence>
<organism evidence="3 4">
    <name type="scientific">Skermanella aerolata</name>
    <dbReference type="NCBI Taxonomy" id="393310"/>
    <lineage>
        <taxon>Bacteria</taxon>
        <taxon>Pseudomonadati</taxon>
        <taxon>Pseudomonadota</taxon>
        <taxon>Alphaproteobacteria</taxon>
        <taxon>Rhodospirillales</taxon>
        <taxon>Azospirillaceae</taxon>
        <taxon>Skermanella</taxon>
    </lineage>
</organism>
<protein>
    <submittedName>
        <fullName evidence="3">Cupin</fullName>
    </submittedName>
</protein>
<evidence type="ECO:0000256" key="1">
    <source>
        <dbReference type="SAM" id="SignalP"/>
    </source>
</evidence>
<evidence type="ECO:0000259" key="2">
    <source>
        <dbReference type="Pfam" id="PF12973"/>
    </source>
</evidence>
<evidence type="ECO:0000313" key="3">
    <source>
        <dbReference type="EMBL" id="GEO39144.1"/>
    </source>
</evidence>
<name>A0A512DRP8_9PROT</name>
<accession>A0A512DRP8</accession>
<dbReference type="RefSeq" id="WP_244619545.1">
    <property type="nucleotide sequence ID" value="NZ_BJYZ01000014.1"/>
</dbReference>
<reference evidence="3 4" key="1">
    <citation type="submission" date="2019-07" db="EMBL/GenBank/DDBJ databases">
        <title>Whole genome shotgun sequence of Skermanella aerolata NBRC 106429.</title>
        <authorList>
            <person name="Hosoyama A."/>
            <person name="Uohara A."/>
            <person name="Ohji S."/>
            <person name="Ichikawa N."/>
        </authorList>
    </citation>
    <scope>NUCLEOTIDE SEQUENCE [LARGE SCALE GENOMIC DNA]</scope>
    <source>
        <strain evidence="3 4">NBRC 106429</strain>
    </source>
</reference>
<keyword evidence="1" id="KW-0732">Signal</keyword>
<dbReference type="Gene3D" id="2.60.120.10">
    <property type="entry name" value="Jelly Rolls"/>
    <property type="match status" value="1"/>
</dbReference>
<evidence type="ECO:0000313" key="4">
    <source>
        <dbReference type="Proteomes" id="UP000321523"/>
    </source>
</evidence>
<proteinExistence type="predicted"/>
<dbReference type="InterPro" id="IPR025979">
    <property type="entry name" value="ChrR-like_cupin_dom"/>
</dbReference>
<dbReference type="InterPro" id="IPR011051">
    <property type="entry name" value="RmlC_Cupin_sf"/>
</dbReference>
<dbReference type="EMBL" id="BJYZ01000014">
    <property type="protein sequence ID" value="GEO39144.1"/>
    <property type="molecule type" value="Genomic_DNA"/>
</dbReference>
<comment type="caution">
    <text evidence="3">The sequence shown here is derived from an EMBL/GenBank/DDBJ whole genome shotgun (WGS) entry which is preliminary data.</text>
</comment>
<dbReference type="Proteomes" id="UP000321523">
    <property type="component" value="Unassembled WGS sequence"/>
</dbReference>
<feature type="chain" id="PRO_5021960410" evidence="1">
    <location>
        <begin position="21"/>
        <end position="158"/>
    </location>
</feature>
<dbReference type="InterPro" id="IPR014710">
    <property type="entry name" value="RmlC-like_jellyroll"/>
</dbReference>
<dbReference type="Pfam" id="PF12973">
    <property type="entry name" value="Cupin_7"/>
    <property type="match status" value="1"/>
</dbReference>
<dbReference type="CDD" id="cd06989">
    <property type="entry name" value="cupin_DRT102"/>
    <property type="match status" value="1"/>
</dbReference>
<feature type="domain" description="ChrR-like cupin" evidence="2">
    <location>
        <begin position="34"/>
        <end position="143"/>
    </location>
</feature>
<dbReference type="AlphaFoldDB" id="A0A512DRP8"/>
<dbReference type="SUPFAM" id="SSF51182">
    <property type="entry name" value="RmlC-like cupins"/>
    <property type="match status" value="1"/>
</dbReference>
<gene>
    <name evidence="3" type="ORF">SAE02_32920</name>
</gene>